<dbReference type="EC" id="5.2.1.8" evidence="6"/>
<evidence type="ECO:0000256" key="5">
    <source>
        <dbReference type="PROSITE-ProRule" id="PRU00277"/>
    </source>
</evidence>
<evidence type="ECO:0000256" key="1">
    <source>
        <dbReference type="ARBA" id="ARBA00000971"/>
    </source>
</evidence>
<evidence type="ECO:0000256" key="3">
    <source>
        <dbReference type="ARBA" id="ARBA00023110"/>
    </source>
</evidence>
<sequence>MKYKSVALLLISSLGLFACQQESTDTEKKELVPAEQKAAEFKNDSDKQAYALGASLGQYLNQQLSLQEETGINLDRELVIQGVVAAAKDKSVLTPEQIQEQITALRELVSKKQAEKTEAQSAENQKAGEAFLAENAKKDGVKVTDSGLQYEVVKQGDGPKPKAEDTVKVHYRGTLIDGTEFDSSYSRNQPAVFPLNRVISGWTEGLQLMNVGSTYRFYIPANLAYGSRSTGKITPNSTLIFDVELLSIETPEEAPSAD</sequence>
<dbReference type="InterPro" id="IPR000774">
    <property type="entry name" value="PPIase_FKBP_N"/>
</dbReference>
<dbReference type="PROSITE" id="PS51257">
    <property type="entry name" value="PROKAR_LIPOPROTEIN"/>
    <property type="match status" value="1"/>
</dbReference>
<feature type="chain" id="PRO_5035199167" description="Peptidyl-prolyl cis-trans isomerase" evidence="7">
    <location>
        <begin position="19"/>
        <end position="258"/>
    </location>
</feature>
<dbReference type="PROSITE" id="PS50059">
    <property type="entry name" value="FKBP_PPIASE"/>
    <property type="match status" value="1"/>
</dbReference>
<keyword evidence="10" id="KW-1185">Reference proteome</keyword>
<keyword evidence="4 5" id="KW-0413">Isomerase</keyword>
<dbReference type="Gene3D" id="1.10.287.460">
    <property type="entry name" value="Peptidyl-prolyl cis-trans isomerase, FKBP-type, N-terminal domain"/>
    <property type="match status" value="1"/>
</dbReference>
<evidence type="ECO:0000256" key="4">
    <source>
        <dbReference type="ARBA" id="ARBA00023235"/>
    </source>
</evidence>
<dbReference type="FunFam" id="3.10.50.40:FF:000006">
    <property type="entry name" value="Peptidyl-prolyl cis-trans isomerase"/>
    <property type="match status" value="1"/>
</dbReference>
<feature type="signal peptide" evidence="7">
    <location>
        <begin position="1"/>
        <end position="18"/>
    </location>
</feature>
<proteinExistence type="inferred from homology"/>
<dbReference type="NCBIfam" id="NF008150">
    <property type="entry name" value="PRK10902.1"/>
    <property type="match status" value="1"/>
</dbReference>
<comment type="caution">
    <text evidence="9">The sequence shown here is derived from an EMBL/GenBank/DDBJ whole genome shotgun (WGS) entry which is preliminary data.</text>
</comment>
<dbReference type="InterPro" id="IPR001179">
    <property type="entry name" value="PPIase_FKBP_dom"/>
</dbReference>
<dbReference type="RefSeq" id="WP_186506390.1">
    <property type="nucleotide sequence ID" value="NZ_JACNEP010000005.1"/>
</dbReference>
<keyword evidence="3 5" id="KW-0697">Rotamase</keyword>
<organism evidence="9 10">
    <name type="scientific">Neptunicella marina</name>
    <dbReference type="NCBI Taxonomy" id="2125989"/>
    <lineage>
        <taxon>Bacteria</taxon>
        <taxon>Pseudomonadati</taxon>
        <taxon>Pseudomonadota</taxon>
        <taxon>Gammaproteobacteria</taxon>
        <taxon>Alteromonadales</taxon>
        <taxon>Alteromonadaceae</taxon>
        <taxon>Neptunicella</taxon>
    </lineage>
</organism>
<dbReference type="GO" id="GO:0006457">
    <property type="term" value="P:protein folding"/>
    <property type="evidence" value="ECO:0007669"/>
    <property type="project" value="InterPro"/>
</dbReference>
<dbReference type="InterPro" id="IPR046357">
    <property type="entry name" value="PPIase_dom_sf"/>
</dbReference>
<evidence type="ECO:0000256" key="7">
    <source>
        <dbReference type="SAM" id="SignalP"/>
    </source>
</evidence>
<evidence type="ECO:0000313" key="9">
    <source>
        <dbReference type="EMBL" id="MBC3765937.1"/>
    </source>
</evidence>
<accession>A0A8J6M247</accession>
<feature type="domain" description="PPIase FKBP-type" evidence="8">
    <location>
        <begin position="164"/>
        <end position="249"/>
    </location>
</feature>
<gene>
    <name evidence="9" type="primary">fkpA</name>
    <name evidence="9" type="ORF">H8B19_08610</name>
</gene>
<keyword evidence="7" id="KW-0732">Signal</keyword>
<dbReference type="PANTHER" id="PTHR43811">
    <property type="entry name" value="FKBP-TYPE PEPTIDYL-PROLYL CIS-TRANS ISOMERASE FKPA"/>
    <property type="match status" value="1"/>
</dbReference>
<comment type="similarity">
    <text evidence="2 6">Belongs to the FKBP-type PPIase family.</text>
</comment>
<dbReference type="InterPro" id="IPR036944">
    <property type="entry name" value="PPIase_FKBP_N_sf"/>
</dbReference>
<dbReference type="Pfam" id="PF01346">
    <property type="entry name" value="FKBP_N"/>
    <property type="match status" value="1"/>
</dbReference>
<dbReference type="Gene3D" id="3.10.50.40">
    <property type="match status" value="1"/>
</dbReference>
<comment type="catalytic activity">
    <reaction evidence="1 5 6">
        <text>[protein]-peptidylproline (omega=180) = [protein]-peptidylproline (omega=0)</text>
        <dbReference type="Rhea" id="RHEA:16237"/>
        <dbReference type="Rhea" id="RHEA-COMP:10747"/>
        <dbReference type="Rhea" id="RHEA-COMP:10748"/>
        <dbReference type="ChEBI" id="CHEBI:83833"/>
        <dbReference type="ChEBI" id="CHEBI:83834"/>
        <dbReference type="EC" id="5.2.1.8"/>
    </reaction>
</comment>
<dbReference type="GO" id="GO:0003755">
    <property type="term" value="F:peptidyl-prolyl cis-trans isomerase activity"/>
    <property type="evidence" value="ECO:0007669"/>
    <property type="project" value="UniProtKB-UniRule"/>
</dbReference>
<evidence type="ECO:0000259" key="8">
    <source>
        <dbReference type="PROSITE" id="PS50059"/>
    </source>
</evidence>
<evidence type="ECO:0000313" key="10">
    <source>
        <dbReference type="Proteomes" id="UP000601768"/>
    </source>
</evidence>
<reference evidence="9" key="2">
    <citation type="submission" date="2020-08" db="EMBL/GenBank/DDBJ databases">
        <authorList>
            <person name="Lai Q."/>
        </authorList>
    </citation>
    <scope>NUCLEOTIDE SEQUENCE</scope>
    <source>
        <strain evidence="9">S27-2</strain>
    </source>
</reference>
<name>A0A8J6M247_9ALTE</name>
<dbReference type="Proteomes" id="UP000601768">
    <property type="component" value="Unassembled WGS sequence"/>
</dbReference>
<dbReference type="Pfam" id="PF00254">
    <property type="entry name" value="FKBP_C"/>
    <property type="match status" value="1"/>
</dbReference>
<protein>
    <recommendedName>
        <fullName evidence="6">Peptidyl-prolyl cis-trans isomerase</fullName>
        <ecNumber evidence="6">5.2.1.8</ecNumber>
    </recommendedName>
</protein>
<evidence type="ECO:0000256" key="2">
    <source>
        <dbReference type="ARBA" id="ARBA00006577"/>
    </source>
</evidence>
<dbReference type="AlphaFoldDB" id="A0A8J6M247"/>
<dbReference type="EMBL" id="JACNEP010000005">
    <property type="protein sequence ID" value="MBC3765937.1"/>
    <property type="molecule type" value="Genomic_DNA"/>
</dbReference>
<evidence type="ECO:0000256" key="6">
    <source>
        <dbReference type="RuleBase" id="RU003915"/>
    </source>
</evidence>
<dbReference type="PANTHER" id="PTHR43811:SF19">
    <property type="entry name" value="39 KDA FK506-BINDING NUCLEAR PROTEIN"/>
    <property type="match status" value="1"/>
</dbReference>
<reference evidence="9" key="1">
    <citation type="journal article" date="2018" name="Int. J. Syst. Evol. Microbiol.">
        <title>Neptunicella marina gen. nov., sp. nov., isolated from surface seawater.</title>
        <authorList>
            <person name="Liu X."/>
            <person name="Lai Q."/>
            <person name="Du Y."/>
            <person name="Zhang X."/>
            <person name="Liu Z."/>
            <person name="Sun F."/>
            <person name="Shao Z."/>
        </authorList>
    </citation>
    <scope>NUCLEOTIDE SEQUENCE</scope>
    <source>
        <strain evidence="9">S27-2</strain>
    </source>
</reference>
<dbReference type="SUPFAM" id="SSF54534">
    <property type="entry name" value="FKBP-like"/>
    <property type="match status" value="1"/>
</dbReference>